<dbReference type="Gene3D" id="3.20.20.80">
    <property type="entry name" value="Glycosidases"/>
    <property type="match status" value="1"/>
</dbReference>
<gene>
    <name evidence="7" type="ORF">EZS26_000840</name>
</gene>
<sequence length="975" mass="109097">MTNTIKKTQAVLLLCLCFFFIAQASVAGNAPRTTLNMNTDWAFYRGDLPNGQLTDLDDSHWIPAVVPHVMQLEKKHCGGNSIYDGIGWYRRYFKLPKTDKGKRIVLDFEGVMTSCDVFLNGEKLTAHHGGYMGFSVDLSDKIRWEGNNVLAVRVSAQHDPLTPPGKPQGGMDFYYYSGIYRDVNLTVSDKLYITDALSEDLTAGGGIFITYPEVTEKQARVQVKTHLRNEHNVPQKGELLTQLLDKKGKVVASQTTSFVLNGQADTSLEQILTVKNPVLWSPYSPNLYILKTQVNVSGKTVDVRNTQTGIRTIHYTTDEGFFINGEKLFLRGANRHQAFPNIGDAASNSMQERDVINIKRGGFNAVRAAHYPHDPAFLDACDKYGLVVVECIPGWQYFNSDSIFINRLFDVGRNMIRRDRNHPSVILWEMALNESRYPVALAKALQEIAHAEYPGNQMYTVGDYFGNEDKEAYYDAFYKQVSKFPHDGNVMSNYPEDLIAVKPLFTREWGDGVGEKPRAGRIEGEYELMKQCRSHLRQLNGDGYFDWCMLDANPRMGGHFMWNFMDFARGCEDETEYCGGVDMDRYPKFLYYLMQSMRDRNISQVGLFEGAMIHIASYNDAPKDPSSTTDITVFSNCDKVKLYRNGKLLGVQTREEQRLACPYVVDKGGSPAFIFNAKNYEAGELKAEGLVNDQVIVTHSIRTPEAADHIEIVIHDEDIAPIADGSDMFPVYFKICDKNGTIVSHSSATIHITVEGEGVLIGKGVERIAIEHQQVEAGIGYALIRTSKHAGKITVAASSNGLAGAQANINSQPFKGTFVPDGIHSAFQGNEDDNVVIKPTTWEKSILSKPQIAIQQVEVTGSQALYPASNSIDGNDGTWWITDNDRLPQIITLTLQQTEFVSACRIFFQKDSSAYQHKIEVSSDGEKWETLYERESTGFDFKPVVINKKIHYLRVVVTAVSEGRAGIGEITLFGK</sequence>
<dbReference type="PROSITE" id="PS00719">
    <property type="entry name" value="GLYCOSYL_HYDROL_F2_1"/>
    <property type="match status" value="1"/>
</dbReference>
<protein>
    <submittedName>
        <fullName evidence="7">Beta-galactosidase</fullName>
        <ecNumber evidence="7">3.2.1.23</ecNumber>
    </submittedName>
</protein>
<proteinExistence type="inferred from homology"/>
<evidence type="ECO:0000256" key="2">
    <source>
        <dbReference type="ARBA" id="ARBA00022801"/>
    </source>
</evidence>
<dbReference type="Pfam" id="PF00754">
    <property type="entry name" value="F5_F8_type_C"/>
    <property type="match status" value="1"/>
</dbReference>
<name>A0A5M8P390_9BACT</name>
<dbReference type="InterPro" id="IPR023230">
    <property type="entry name" value="Glyco_hydro_2_CS"/>
</dbReference>
<dbReference type="EC" id="3.2.1.23" evidence="7"/>
<dbReference type="PRINTS" id="PR00132">
    <property type="entry name" value="GLHYDRLASE2"/>
</dbReference>
<evidence type="ECO:0000259" key="6">
    <source>
        <dbReference type="PROSITE" id="PS50022"/>
    </source>
</evidence>
<dbReference type="Pfam" id="PF00703">
    <property type="entry name" value="Glyco_hydro_2"/>
    <property type="match status" value="1"/>
</dbReference>
<dbReference type="Pfam" id="PF18565">
    <property type="entry name" value="Glyco_hydro2_C5"/>
    <property type="match status" value="1"/>
</dbReference>
<dbReference type="SUPFAM" id="SSF49785">
    <property type="entry name" value="Galactose-binding domain-like"/>
    <property type="match status" value="2"/>
</dbReference>
<accession>A0A5M8P390</accession>
<keyword evidence="2 4" id="KW-0378">Hydrolase</keyword>
<dbReference type="InterPro" id="IPR000421">
    <property type="entry name" value="FA58C"/>
</dbReference>
<dbReference type="InterPro" id="IPR008979">
    <property type="entry name" value="Galactose-bd-like_sf"/>
</dbReference>
<dbReference type="Pfam" id="PF02837">
    <property type="entry name" value="Glyco_hydro_2_N"/>
    <property type="match status" value="1"/>
</dbReference>
<dbReference type="InterPro" id="IPR006101">
    <property type="entry name" value="Glyco_hydro_2"/>
</dbReference>
<evidence type="ECO:0000256" key="3">
    <source>
        <dbReference type="ARBA" id="ARBA00023295"/>
    </source>
</evidence>
<dbReference type="InterPro" id="IPR013783">
    <property type="entry name" value="Ig-like_fold"/>
</dbReference>
<comment type="similarity">
    <text evidence="1 4">Belongs to the glycosyl hydrolase 2 family.</text>
</comment>
<comment type="caution">
    <text evidence="7">The sequence shown here is derived from an EMBL/GenBank/DDBJ whole genome shotgun (WGS) entry which is preliminary data.</text>
</comment>
<dbReference type="SUPFAM" id="SSF51445">
    <property type="entry name" value="(Trans)glycosidases"/>
    <property type="match status" value="1"/>
</dbReference>
<dbReference type="AlphaFoldDB" id="A0A5M8P390"/>
<dbReference type="InterPro" id="IPR017853">
    <property type="entry name" value="GH"/>
</dbReference>
<feature type="domain" description="F5/8 type C" evidence="6">
    <location>
        <begin position="840"/>
        <end position="940"/>
    </location>
</feature>
<dbReference type="SUPFAM" id="SSF49303">
    <property type="entry name" value="beta-Galactosidase/glucuronidase domain"/>
    <property type="match status" value="1"/>
</dbReference>
<keyword evidence="3 4" id="KW-0326">Glycosidase</keyword>
<reference evidence="7 8" key="1">
    <citation type="submission" date="2019-03" db="EMBL/GenBank/DDBJ databases">
        <title>Single cell metagenomics reveals metabolic interactions within the superorganism composed of flagellate Streblomastix strix and complex community of Bacteroidetes bacteria on its surface.</title>
        <authorList>
            <person name="Treitli S.C."/>
            <person name="Kolisko M."/>
            <person name="Husnik F."/>
            <person name="Keeling P."/>
            <person name="Hampl V."/>
        </authorList>
    </citation>
    <scope>NUCLEOTIDE SEQUENCE [LARGE SCALE GENOMIC DNA]</scope>
    <source>
        <strain evidence="7">St1</strain>
    </source>
</reference>
<dbReference type="EMBL" id="SNRX01000004">
    <property type="protein sequence ID" value="KAA6302945.1"/>
    <property type="molecule type" value="Genomic_DNA"/>
</dbReference>
<dbReference type="PROSITE" id="PS50022">
    <property type="entry name" value="FA58C_3"/>
    <property type="match status" value="1"/>
</dbReference>
<dbReference type="Pfam" id="PF16355">
    <property type="entry name" value="DUF4982"/>
    <property type="match status" value="1"/>
</dbReference>
<dbReference type="Proteomes" id="UP000324575">
    <property type="component" value="Unassembled WGS sequence"/>
</dbReference>
<evidence type="ECO:0000313" key="8">
    <source>
        <dbReference type="Proteomes" id="UP000324575"/>
    </source>
</evidence>
<dbReference type="GO" id="GO:0004565">
    <property type="term" value="F:beta-galactosidase activity"/>
    <property type="evidence" value="ECO:0007669"/>
    <property type="project" value="UniProtKB-EC"/>
</dbReference>
<dbReference type="Gene3D" id="2.60.120.260">
    <property type="entry name" value="Galactose-binding domain-like"/>
    <property type="match status" value="2"/>
</dbReference>
<evidence type="ECO:0000256" key="4">
    <source>
        <dbReference type="RuleBase" id="RU361154"/>
    </source>
</evidence>
<dbReference type="InterPro" id="IPR006103">
    <property type="entry name" value="Glyco_hydro_2_cat"/>
</dbReference>
<dbReference type="InterPro" id="IPR032311">
    <property type="entry name" value="DUF4982"/>
</dbReference>
<dbReference type="PANTHER" id="PTHR42732:SF1">
    <property type="entry name" value="BETA-MANNOSIDASE"/>
    <property type="match status" value="1"/>
</dbReference>
<dbReference type="InterPro" id="IPR036156">
    <property type="entry name" value="Beta-gal/glucu_dom_sf"/>
</dbReference>
<feature type="signal peptide" evidence="5">
    <location>
        <begin position="1"/>
        <end position="24"/>
    </location>
</feature>
<dbReference type="GO" id="GO:0005975">
    <property type="term" value="P:carbohydrate metabolic process"/>
    <property type="evidence" value="ECO:0007669"/>
    <property type="project" value="InterPro"/>
</dbReference>
<dbReference type="InterPro" id="IPR006104">
    <property type="entry name" value="Glyco_hydro_2_N"/>
</dbReference>
<evidence type="ECO:0000256" key="1">
    <source>
        <dbReference type="ARBA" id="ARBA00007401"/>
    </source>
</evidence>
<organism evidence="7 8">
    <name type="scientific">Candidatus Ordinivivax streblomastigis</name>
    <dbReference type="NCBI Taxonomy" id="2540710"/>
    <lineage>
        <taxon>Bacteria</taxon>
        <taxon>Pseudomonadati</taxon>
        <taxon>Bacteroidota</taxon>
        <taxon>Bacteroidia</taxon>
        <taxon>Bacteroidales</taxon>
        <taxon>Candidatus Ordinivivax</taxon>
    </lineage>
</organism>
<feature type="chain" id="PRO_5024392906" evidence="5">
    <location>
        <begin position="25"/>
        <end position="975"/>
    </location>
</feature>
<evidence type="ECO:0000313" key="7">
    <source>
        <dbReference type="EMBL" id="KAA6302945.1"/>
    </source>
</evidence>
<dbReference type="PANTHER" id="PTHR42732">
    <property type="entry name" value="BETA-GALACTOSIDASE"/>
    <property type="match status" value="1"/>
</dbReference>
<keyword evidence="5" id="KW-0732">Signal</keyword>
<dbReference type="InterPro" id="IPR006102">
    <property type="entry name" value="Ig-like_GH2"/>
</dbReference>
<dbReference type="InterPro" id="IPR040605">
    <property type="entry name" value="Glyco_hydro2_dom5"/>
</dbReference>
<dbReference type="InterPro" id="IPR051913">
    <property type="entry name" value="GH2_Domain-Containing"/>
</dbReference>
<evidence type="ECO:0000256" key="5">
    <source>
        <dbReference type="SAM" id="SignalP"/>
    </source>
</evidence>
<dbReference type="Pfam" id="PF02836">
    <property type="entry name" value="Glyco_hydro_2_C"/>
    <property type="match status" value="1"/>
</dbReference>
<dbReference type="Gene3D" id="2.60.40.10">
    <property type="entry name" value="Immunoglobulins"/>
    <property type="match status" value="3"/>
</dbReference>